<evidence type="ECO:0000256" key="6">
    <source>
        <dbReference type="ARBA" id="ARBA00022741"/>
    </source>
</evidence>
<feature type="compositionally biased region" description="Pro residues" evidence="11">
    <location>
        <begin position="581"/>
        <end position="594"/>
    </location>
</feature>
<dbReference type="InterPro" id="IPR001339">
    <property type="entry name" value="mRNA_cap_enzyme_adenylation"/>
</dbReference>
<dbReference type="Proteomes" id="UP000027586">
    <property type="component" value="Unassembled WGS sequence"/>
</dbReference>
<comment type="subcellular location">
    <subcellularLocation>
        <location evidence="1">Nucleus</location>
    </subcellularLocation>
</comment>
<dbReference type="InterPro" id="IPR051029">
    <property type="entry name" value="mRNA_Capping_Enz/RNA_Phosphat"/>
</dbReference>
<dbReference type="Gene3D" id="3.30.470.30">
    <property type="entry name" value="DNA ligase/mRNA capping enzyme"/>
    <property type="match status" value="1"/>
</dbReference>
<evidence type="ECO:0000256" key="3">
    <source>
        <dbReference type="ARBA" id="ARBA00022664"/>
    </source>
</evidence>
<comment type="catalytic activity">
    <reaction evidence="10">
        <text>a 5'-end diphospho-ribonucleoside in mRNA + GTP + H(+) = a 5'-end (5'-triphosphoguanosine)-ribonucleoside in mRNA + diphosphate</text>
        <dbReference type="Rhea" id="RHEA:67012"/>
        <dbReference type="Rhea" id="RHEA-COMP:17165"/>
        <dbReference type="Rhea" id="RHEA-COMP:17166"/>
        <dbReference type="ChEBI" id="CHEBI:15378"/>
        <dbReference type="ChEBI" id="CHEBI:33019"/>
        <dbReference type="ChEBI" id="CHEBI:37565"/>
        <dbReference type="ChEBI" id="CHEBI:167616"/>
        <dbReference type="ChEBI" id="CHEBI:167617"/>
        <dbReference type="EC" id="2.7.7.50"/>
    </reaction>
    <physiologicalReaction direction="left-to-right" evidence="10">
        <dbReference type="Rhea" id="RHEA:67013"/>
    </physiologicalReaction>
</comment>
<comment type="caution">
    <text evidence="14">The sequence shown here is derived from an EMBL/GenBank/DDBJ whole genome shotgun (WGS) entry which is preliminary data.</text>
</comment>
<evidence type="ECO:0000313" key="15">
    <source>
        <dbReference type="Proteomes" id="UP000027586"/>
    </source>
</evidence>
<feature type="compositionally biased region" description="Low complexity" evidence="11">
    <location>
        <begin position="622"/>
        <end position="646"/>
    </location>
</feature>
<proteinExistence type="predicted"/>
<reference evidence="14" key="1">
    <citation type="submission" date="2013-08" db="EMBL/GenBank/DDBJ databases">
        <title>Gene expansion shapes genome architecture in the human pathogen Lichtheimia corymbifera: an evolutionary genomics analysis in the ancient terrestrial Mucorales (Mucoromycotina).</title>
        <authorList>
            <person name="Schwartze V.U."/>
            <person name="Winter S."/>
            <person name="Shelest E."/>
            <person name="Marcet-Houben M."/>
            <person name="Horn F."/>
            <person name="Wehner S."/>
            <person name="Hoffmann K."/>
            <person name="Riege K."/>
            <person name="Sammeth M."/>
            <person name="Nowrousian M."/>
            <person name="Valiante V."/>
            <person name="Linde J."/>
            <person name="Jacobsen I.D."/>
            <person name="Marz M."/>
            <person name="Brakhage A.A."/>
            <person name="Gabaldon T."/>
            <person name="Bocker S."/>
            <person name="Voigt K."/>
        </authorList>
    </citation>
    <scope>NUCLEOTIDE SEQUENCE [LARGE SCALE GENOMIC DNA]</scope>
    <source>
        <strain evidence="14">FSU 9682</strain>
    </source>
</reference>
<feature type="compositionally biased region" description="Polar residues" evidence="11">
    <location>
        <begin position="691"/>
        <end position="707"/>
    </location>
</feature>
<dbReference type="Gene3D" id="2.40.50.140">
    <property type="entry name" value="Nucleic acid-binding proteins"/>
    <property type="match status" value="1"/>
</dbReference>
<keyword evidence="4" id="KW-0808">Transferase</keyword>
<feature type="region of interest" description="Disordered" evidence="11">
    <location>
        <begin position="691"/>
        <end position="799"/>
    </location>
</feature>
<feature type="compositionally biased region" description="Low complexity" evidence="11">
    <location>
        <begin position="708"/>
        <end position="719"/>
    </location>
</feature>
<organism evidence="14 15">
    <name type="scientific">Lichtheimia corymbifera JMRC:FSU:9682</name>
    <dbReference type="NCBI Taxonomy" id="1263082"/>
    <lineage>
        <taxon>Eukaryota</taxon>
        <taxon>Fungi</taxon>
        <taxon>Fungi incertae sedis</taxon>
        <taxon>Mucoromycota</taxon>
        <taxon>Mucoromycotina</taxon>
        <taxon>Mucoromycetes</taxon>
        <taxon>Mucorales</taxon>
        <taxon>Lichtheimiaceae</taxon>
        <taxon>Lichtheimia</taxon>
    </lineage>
</organism>
<feature type="compositionally biased region" description="Low complexity" evidence="11">
    <location>
        <begin position="595"/>
        <end position="608"/>
    </location>
</feature>
<dbReference type="STRING" id="1263082.A0A068RGS7"/>
<evidence type="ECO:0000256" key="11">
    <source>
        <dbReference type="SAM" id="MobiDB-lite"/>
    </source>
</evidence>
<keyword evidence="6" id="KW-0547">Nucleotide-binding</keyword>
<feature type="region of interest" description="Disordered" evidence="11">
    <location>
        <begin position="376"/>
        <end position="651"/>
    </location>
</feature>
<dbReference type="OrthoDB" id="200924at2759"/>
<evidence type="ECO:0000256" key="4">
    <source>
        <dbReference type="ARBA" id="ARBA00022679"/>
    </source>
</evidence>
<evidence type="ECO:0000256" key="9">
    <source>
        <dbReference type="ARBA" id="ARBA00023242"/>
    </source>
</evidence>
<keyword evidence="9" id="KW-0539">Nucleus</keyword>
<evidence type="ECO:0000259" key="12">
    <source>
        <dbReference type="Pfam" id="PF01331"/>
    </source>
</evidence>
<evidence type="ECO:0000256" key="5">
    <source>
        <dbReference type="ARBA" id="ARBA00022695"/>
    </source>
</evidence>
<dbReference type="PANTHER" id="PTHR10367">
    <property type="entry name" value="MRNA-CAPPING ENZYME"/>
    <property type="match status" value="1"/>
</dbReference>
<evidence type="ECO:0000313" key="14">
    <source>
        <dbReference type="EMBL" id="CDH48852.1"/>
    </source>
</evidence>
<keyword evidence="8" id="KW-0342">GTP-binding</keyword>
<dbReference type="AlphaFoldDB" id="A0A068RGS7"/>
<dbReference type="GO" id="GO:0005524">
    <property type="term" value="F:ATP binding"/>
    <property type="evidence" value="ECO:0007669"/>
    <property type="project" value="InterPro"/>
</dbReference>
<dbReference type="Pfam" id="PF01331">
    <property type="entry name" value="mRNA_cap_enzyme"/>
    <property type="match status" value="1"/>
</dbReference>
<evidence type="ECO:0000259" key="13">
    <source>
        <dbReference type="Pfam" id="PF03919"/>
    </source>
</evidence>
<dbReference type="GO" id="GO:0004484">
    <property type="term" value="F:mRNA guanylyltransferase activity"/>
    <property type="evidence" value="ECO:0007669"/>
    <property type="project" value="UniProtKB-EC"/>
</dbReference>
<dbReference type="EMBL" id="CBTN010000002">
    <property type="protein sequence ID" value="CDH48852.1"/>
    <property type="molecule type" value="Genomic_DNA"/>
</dbReference>
<keyword evidence="7" id="KW-0506">mRNA capping</keyword>
<keyword evidence="5" id="KW-0548">Nucleotidyltransferase</keyword>
<keyword evidence="3" id="KW-0507">mRNA processing</keyword>
<feature type="compositionally biased region" description="Polar residues" evidence="11">
    <location>
        <begin position="392"/>
        <end position="438"/>
    </location>
</feature>
<dbReference type="Pfam" id="PF03919">
    <property type="entry name" value="mRNA_cap_C"/>
    <property type="match status" value="1"/>
</dbReference>
<dbReference type="SUPFAM" id="SSF56091">
    <property type="entry name" value="DNA ligase/mRNA capping enzyme, catalytic domain"/>
    <property type="match status" value="1"/>
</dbReference>
<feature type="compositionally biased region" description="Basic and acidic residues" evidence="11">
    <location>
        <begin position="488"/>
        <end position="501"/>
    </location>
</feature>
<evidence type="ECO:0000256" key="10">
    <source>
        <dbReference type="ARBA" id="ARBA00044624"/>
    </source>
</evidence>
<dbReference type="GO" id="GO:0005634">
    <property type="term" value="C:nucleus"/>
    <property type="evidence" value="ECO:0007669"/>
    <property type="project" value="UniProtKB-SubCell"/>
</dbReference>
<feature type="domain" description="mRNA capping enzyme C-terminal" evidence="13">
    <location>
        <begin position="247"/>
        <end position="364"/>
    </location>
</feature>
<sequence>MSEHPNPISTAQQPLSLPEHIGKRVDPAYSTVLHTRVKEILHIHHDSFPGTQPVSFETKHLSDLEREDYFVCEKTDGIRYLLFFGPSPKGPAAFLLDRNKVWYYVPNLLFPVRGRDKEYLKDTLMDGELVMEEESHDKKTWRFLLFDLMAINGTPVTKRSFNTRLGVLRQEVIAPFNNSLRHITDPSKMPPFTIELKKMERSYGLHLVFEQMAKLKHCTDGVIWTPVKYPYMAGTSEKLLKWKPPEQNTVDFRISVRWSKEHKPIYSLEVLSHGVTYKFFDHFQPESSLAGEWKGHPPDGRIGEFRFDPDWEVTIVEQGYAPTTRKGGWRFVRFRTDKSTANDEGVVKKILNSIRDGITRDQLLAHMDRVRSAWKAREKGLPPPPHKPEALSLSTTTASMKSSQPLATPTSSILPSPSVTNSSGYFPERSNSISSTSVLDRRRSEADVRSKSTENVTSTTAPAPAPSTTIQVNDSNGRKASVDNGMANKREASPKVSAMERKRFKSWTGEESLERIDEHQPQLSSSSPPSPHQSPRHHSQKYEQQQQQQQQQKHTEMHQAAQAAGERNGISQKEKSKSPSPSQPQPQPPQPPPSTSSSSNIQPSRTSSIHSLLTTSVDPVIQQQPSSNLSPSPVTTSATPSATVIASPPPTKRRAFDLATILHDDDHRKVPTEQQKMVQFINYHADGMHIQATSSPRNDNNEWATTLSSSSSPAPAPAQYHHHQQPAISTTTVPTYHYHQHQHTSSPMEPGGRQLSVWKVPQQQQQQQQPQPPSSSPASSSSDQKQKRSSKAMLDFILN</sequence>
<dbReference type="InterPro" id="IPR012340">
    <property type="entry name" value="NA-bd_OB-fold"/>
</dbReference>
<dbReference type="VEuPathDB" id="FungiDB:LCOR_00621.1"/>
<keyword evidence="15" id="KW-1185">Reference proteome</keyword>
<evidence type="ECO:0000256" key="8">
    <source>
        <dbReference type="ARBA" id="ARBA00023134"/>
    </source>
</evidence>
<dbReference type="GO" id="GO:0006370">
    <property type="term" value="P:7-methylguanosine mRNA capping"/>
    <property type="evidence" value="ECO:0007669"/>
    <property type="project" value="UniProtKB-KW"/>
</dbReference>
<evidence type="ECO:0000256" key="2">
    <source>
        <dbReference type="ARBA" id="ARBA00012475"/>
    </source>
</evidence>
<dbReference type="SUPFAM" id="SSF50249">
    <property type="entry name" value="Nucleic acid-binding proteins"/>
    <property type="match status" value="1"/>
</dbReference>
<feature type="compositionally biased region" description="Basic and acidic residues" evidence="11">
    <location>
        <begin position="439"/>
        <end position="452"/>
    </location>
</feature>
<name>A0A068RGS7_9FUNG</name>
<evidence type="ECO:0000256" key="7">
    <source>
        <dbReference type="ARBA" id="ARBA00023042"/>
    </source>
</evidence>
<dbReference type="PANTHER" id="PTHR10367:SF17">
    <property type="entry name" value="MRNA-CAPPING ENZYME"/>
    <property type="match status" value="1"/>
</dbReference>
<feature type="compositionally biased region" description="Low complexity" evidence="11">
    <location>
        <begin position="457"/>
        <end position="469"/>
    </location>
</feature>
<protein>
    <recommendedName>
        <fullName evidence="2">mRNA guanylyltransferase</fullName>
        <ecNumber evidence="2">2.7.7.50</ecNumber>
    </recommendedName>
</protein>
<accession>A0A068RGS7</accession>
<dbReference type="EC" id="2.7.7.50" evidence="2"/>
<gene>
    <name evidence="14" type="ORF">LCOR_00621.1</name>
</gene>
<evidence type="ECO:0000256" key="1">
    <source>
        <dbReference type="ARBA" id="ARBA00004123"/>
    </source>
</evidence>
<dbReference type="CDD" id="cd07895">
    <property type="entry name" value="Adenylation_mRNA_capping"/>
    <property type="match status" value="1"/>
</dbReference>
<dbReference type="GO" id="GO:0005525">
    <property type="term" value="F:GTP binding"/>
    <property type="evidence" value="ECO:0007669"/>
    <property type="project" value="UniProtKB-KW"/>
</dbReference>
<dbReference type="InterPro" id="IPR013846">
    <property type="entry name" value="mRNA_cap_enzyme_C"/>
</dbReference>
<feature type="domain" description="mRNA capping enzyme adenylation" evidence="12">
    <location>
        <begin position="52"/>
        <end position="243"/>
    </location>
</feature>